<sequence>MLFTFRAALSSSAKEFPIEMAYHCMQGPKSCEIFFGHSSRRTEIIFKRVIELCWEFSHSSQPPTAYISTQSRPTVTYTVMAGQIEQRYSITRTRCRYAITHRFPMRQSRMTTNTLGIWRFVVDMSVVIVKTVMMPKVTRAGAESLFIQNVTQEMTTIKMDEAIVSGGHVEERFLFVGEKRIRYPNVFHIVYADCYFVYGHIAPGQTRVDPRLAQVFRVAQNGISAPGDHPSYNKHFKKNKL</sequence>
<keyword evidence="1" id="KW-1185">Reference proteome</keyword>
<accession>A0A915JGQ8</accession>
<evidence type="ECO:0000313" key="2">
    <source>
        <dbReference type="WBParaSite" id="nRc.2.0.1.t25317-RA"/>
    </source>
</evidence>
<dbReference type="AlphaFoldDB" id="A0A915JGQ8"/>
<dbReference type="WBParaSite" id="nRc.2.0.1.t25317-RA">
    <property type="protein sequence ID" value="nRc.2.0.1.t25317-RA"/>
    <property type="gene ID" value="nRc.2.0.1.g25317"/>
</dbReference>
<reference evidence="2" key="1">
    <citation type="submission" date="2022-11" db="UniProtKB">
        <authorList>
            <consortium name="WormBaseParasite"/>
        </authorList>
    </citation>
    <scope>IDENTIFICATION</scope>
</reference>
<organism evidence="1 2">
    <name type="scientific">Romanomermis culicivorax</name>
    <name type="common">Nematode worm</name>
    <dbReference type="NCBI Taxonomy" id="13658"/>
    <lineage>
        <taxon>Eukaryota</taxon>
        <taxon>Metazoa</taxon>
        <taxon>Ecdysozoa</taxon>
        <taxon>Nematoda</taxon>
        <taxon>Enoplea</taxon>
        <taxon>Dorylaimia</taxon>
        <taxon>Mermithida</taxon>
        <taxon>Mermithoidea</taxon>
        <taxon>Mermithidae</taxon>
        <taxon>Romanomermis</taxon>
    </lineage>
</organism>
<evidence type="ECO:0000313" key="1">
    <source>
        <dbReference type="Proteomes" id="UP000887565"/>
    </source>
</evidence>
<name>A0A915JGQ8_ROMCU</name>
<proteinExistence type="predicted"/>
<dbReference type="Proteomes" id="UP000887565">
    <property type="component" value="Unplaced"/>
</dbReference>
<protein>
    <submittedName>
        <fullName evidence="2">Uncharacterized protein</fullName>
    </submittedName>
</protein>